<evidence type="ECO:0000259" key="1">
    <source>
        <dbReference type="PROSITE" id="PS50943"/>
    </source>
</evidence>
<dbReference type="EMBL" id="VEVQ02000011">
    <property type="protein sequence ID" value="NHN27085.1"/>
    <property type="molecule type" value="Genomic_DNA"/>
</dbReference>
<sequence length="73" mass="8531">MNEKKINQFISHQLVKAREEMLLTQKKVEENGIIKQSTLSKIENGIKKISASQLFILANFYKKPISFFFNNEI</sequence>
<accession>A0ABX0IV92</accession>
<keyword evidence="3" id="KW-1185">Reference proteome</keyword>
<name>A0ABX0IV92_9FLAO</name>
<comment type="caution">
    <text evidence="2">The sequence shown here is derived from an EMBL/GenBank/DDBJ whole genome shotgun (WGS) entry which is preliminary data.</text>
</comment>
<dbReference type="RefSeq" id="WP_140963417.1">
    <property type="nucleotide sequence ID" value="NZ_VEVQ02000011.1"/>
</dbReference>
<dbReference type="InterPro" id="IPR001387">
    <property type="entry name" value="Cro/C1-type_HTH"/>
</dbReference>
<protein>
    <submittedName>
        <fullName evidence="2">Helix-turn-helix transcriptional regulator</fullName>
    </submittedName>
</protein>
<dbReference type="InterPro" id="IPR010982">
    <property type="entry name" value="Lambda_DNA-bd_dom_sf"/>
</dbReference>
<dbReference type="SUPFAM" id="SSF47413">
    <property type="entry name" value="lambda repressor-like DNA-binding domains"/>
    <property type="match status" value="1"/>
</dbReference>
<dbReference type="Gene3D" id="1.10.260.40">
    <property type="entry name" value="lambda repressor-like DNA-binding domains"/>
    <property type="match status" value="1"/>
</dbReference>
<evidence type="ECO:0000313" key="3">
    <source>
        <dbReference type="Proteomes" id="UP000817854"/>
    </source>
</evidence>
<dbReference type="CDD" id="cd00093">
    <property type="entry name" value="HTH_XRE"/>
    <property type="match status" value="1"/>
</dbReference>
<dbReference type="Pfam" id="PF01381">
    <property type="entry name" value="HTH_3"/>
    <property type="match status" value="1"/>
</dbReference>
<dbReference type="Proteomes" id="UP000817854">
    <property type="component" value="Unassembled WGS sequence"/>
</dbReference>
<dbReference type="SMART" id="SM00530">
    <property type="entry name" value="HTH_XRE"/>
    <property type="match status" value="1"/>
</dbReference>
<reference evidence="2 3" key="3">
    <citation type="submission" date="2020-02" db="EMBL/GenBank/DDBJ databases">
        <title>Flavobacterium profundi sp. nov., isolated from a deep-sea seamount.</title>
        <authorList>
            <person name="Zhang D.-C."/>
        </authorList>
    </citation>
    <scope>NUCLEOTIDE SEQUENCE [LARGE SCALE GENOMIC DNA]</scope>
    <source>
        <strain evidence="2 3">EC11</strain>
    </source>
</reference>
<evidence type="ECO:0000313" key="2">
    <source>
        <dbReference type="EMBL" id="NHN27085.1"/>
    </source>
</evidence>
<proteinExistence type="predicted"/>
<reference evidence="2 3" key="2">
    <citation type="submission" date="2019-05" db="EMBL/GenBank/DDBJ databases">
        <authorList>
            <person name="Lianzixin W."/>
        </authorList>
    </citation>
    <scope>NUCLEOTIDE SEQUENCE [LARGE SCALE GENOMIC DNA]</scope>
    <source>
        <strain evidence="2 3">EC11</strain>
    </source>
</reference>
<dbReference type="PROSITE" id="PS50943">
    <property type="entry name" value="HTH_CROC1"/>
    <property type="match status" value="1"/>
</dbReference>
<feature type="domain" description="HTH cro/C1-type" evidence="1">
    <location>
        <begin position="14"/>
        <end position="68"/>
    </location>
</feature>
<reference evidence="3" key="1">
    <citation type="submission" date="2019-05" db="EMBL/GenBank/DDBJ databases">
        <title>Flavobacterium profundi sp. nov., isolated from a deep-sea seamount.</title>
        <authorList>
            <person name="Zhang D.-C."/>
        </authorList>
    </citation>
    <scope>NUCLEOTIDE SEQUENCE [LARGE SCALE GENOMIC DNA]</scope>
    <source>
        <strain evidence="3">EC11</strain>
    </source>
</reference>
<gene>
    <name evidence="2" type="ORF">FIA58_015485</name>
</gene>
<organism evidence="2 3">
    <name type="scientific">Flavobacterium jejuense</name>
    <dbReference type="NCBI Taxonomy" id="1544455"/>
    <lineage>
        <taxon>Bacteria</taxon>
        <taxon>Pseudomonadati</taxon>
        <taxon>Bacteroidota</taxon>
        <taxon>Flavobacteriia</taxon>
        <taxon>Flavobacteriales</taxon>
        <taxon>Flavobacteriaceae</taxon>
        <taxon>Flavobacterium</taxon>
    </lineage>
</organism>